<gene>
    <name evidence="6" type="ORF">GCM10011354_10510</name>
</gene>
<comment type="caution">
    <text evidence="6">The sequence shown here is derived from an EMBL/GenBank/DDBJ whole genome shotgun (WGS) entry which is preliminary data.</text>
</comment>
<dbReference type="GO" id="GO:0016020">
    <property type="term" value="C:membrane"/>
    <property type="evidence" value="ECO:0007669"/>
    <property type="project" value="GOC"/>
</dbReference>
<dbReference type="AlphaFoldDB" id="A0A8J3ERC3"/>
<feature type="region of interest" description="Disordered" evidence="4">
    <location>
        <begin position="233"/>
        <end position="262"/>
    </location>
</feature>
<evidence type="ECO:0000313" key="7">
    <source>
        <dbReference type="Proteomes" id="UP000650511"/>
    </source>
</evidence>
<feature type="domain" description="Glycosyltransferase 2-like" evidence="5">
    <location>
        <begin position="5"/>
        <end position="168"/>
    </location>
</feature>
<dbReference type="InterPro" id="IPR001173">
    <property type="entry name" value="Glyco_trans_2-like"/>
</dbReference>
<dbReference type="Pfam" id="PF00535">
    <property type="entry name" value="Glycos_transf_2"/>
    <property type="match status" value="1"/>
</dbReference>
<dbReference type="OrthoDB" id="9810303at2"/>
<dbReference type="GO" id="GO:0004582">
    <property type="term" value="F:dolichyl-phosphate beta-D-mannosyltransferase activity"/>
    <property type="evidence" value="ECO:0007669"/>
    <property type="project" value="InterPro"/>
</dbReference>
<dbReference type="Gene3D" id="3.90.550.10">
    <property type="entry name" value="Spore Coat Polysaccharide Biosynthesis Protein SpsA, Chain A"/>
    <property type="match status" value="1"/>
</dbReference>
<keyword evidence="2 6" id="KW-0328">Glycosyltransferase</keyword>
<evidence type="ECO:0000259" key="5">
    <source>
        <dbReference type="Pfam" id="PF00535"/>
    </source>
</evidence>
<dbReference type="RefSeq" id="WP_130649756.1">
    <property type="nucleotide sequence ID" value="NZ_BMHA01000003.1"/>
</dbReference>
<evidence type="ECO:0000313" key="6">
    <source>
        <dbReference type="EMBL" id="GGI04721.1"/>
    </source>
</evidence>
<evidence type="ECO:0000256" key="1">
    <source>
        <dbReference type="ARBA" id="ARBA00006739"/>
    </source>
</evidence>
<reference evidence="6" key="1">
    <citation type="journal article" date="2014" name="Int. J. Syst. Evol. Microbiol.">
        <title>Complete genome sequence of Corynebacterium casei LMG S-19264T (=DSM 44701T), isolated from a smear-ripened cheese.</title>
        <authorList>
            <consortium name="US DOE Joint Genome Institute (JGI-PGF)"/>
            <person name="Walter F."/>
            <person name="Albersmeier A."/>
            <person name="Kalinowski J."/>
            <person name="Ruckert C."/>
        </authorList>
    </citation>
    <scope>NUCLEOTIDE SEQUENCE</scope>
    <source>
        <strain evidence="6">CGMCC 1.14988</strain>
    </source>
</reference>
<dbReference type="FunFam" id="3.90.550.10:FF:000122">
    <property type="entry name" value="Dolichol-phosphate mannosyltransferase subunit 1"/>
    <property type="match status" value="1"/>
</dbReference>
<dbReference type="Proteomes" id="UP000650511">
    <property type="component" value="Unassembled WGS sequence"/>
</dbReference>
<proteinExistence type="inferred from homology"/>
<dbReference type="SUPFAM" id="SSF53448">
    <property type="entry name" value="Nucleotide-diphospho-sugar transferases"/>
    <property type="match status" value="1"/>
</dbReference>
<keyword evidence="3" id="KW-0808">Transferase</keyword>
<keyword evidence="7" id="KW-1185">Reference proteome</keyword>
<evidence type="ECO:0000256" key="3">
    <source>
        <dbReference type="ARBA" id="ARBA00022679"/>
    </source>
</evidence>
<organism evidence="6 7">
    <name type="scientific">Egicoccus halophilus</name>
    <dbReference type="NCBI Taxonomy" id="1670830"/>
    <lineage>
        <taxon>Bacteria</taxon>
        <taxon>Bacillati</taxon>
        <taxon>Actinomycetota</taxon>
        <taxon>Nitriliruptoria</taxon>
        <taxon>Egicoccales</taxon>
        <taxon>Egicoccaceae</taxon>
        <taxon>Egicoccus</taxon>
    </lineage>
</organism>
<dbReference type="InterPro" id="IPR029044">
    <property type="entry name" value="Nucleotide-diphossugar_trans"/>
</dbReference>
<reference evidence="6" key="2">
    <citation type="submission" date="2020-09" db="EMBL/GenBank/DDBJ databases">
        <authorList>
            <person name="Sun Q."/>
            <person name="Zhou Y."/>
        </authorList>
    </citation>
    <scope>NUCLEOTIDE SEQUENCE</scope>
    <source>
        <strain evidence="6">CGMCC 1.14988</strain>
    </source>
</reference>
<dbReference type="EMBL" id="BMHA01000003">
    <property type="protein sequence ID" value="GGI04721.1"/>
    <property type="molecule type" value="Genomic_DNA"/>
</dbReference>
<dbReference type="GO" id="GO:0009247">
    <property type="term" value="P:glycolipid biosynthetic process"/>
    <property type="evidence" value="ECO:0007669"/>
    <property type="project" value="TreeGrafter"/>
</dbReference>
<accession>A0A8J3ERC3</accession>
<name>A0A8J3ERC3_9ACTN</name>
<protein>
    <submittedName>
        <fullName evidence="6">Dolichol-phosphate mannosyltransferase</fullName>
    </submittedName>
</protein>
<dbReference type="CDD" id="cd06442">
    <property type="entry name" value="DPM1_like"/>
    <property type="match status" value="1"/>
</dbReference>
<dbReference type="PANTHER" id="PTHR43398">
    <property type="entry name" value="DOLICHOL-PHOSPHATE MANNOSYLTRANSFERASE SUBUNIT 1"/>
    <property type="match status" value="1"/>
</dbReference>
<comment type="similarity">
    <text evidence="1">Belongs to the glycosyltransferase 2 family.</text>
</comment>
<evidence type="ECO:0000256" key="2">
    <source>
        <dbReference type="ARBA" id="ARBA00022676"/>
    </source>
</evidence>
<dbReference type="InterPro" id="IPR039528">
    <property type="entry name" value="DPM1-like"/>
</dbReference>
<evidence type="ECO:0000256" key="4">
    <source>
        <dbReference type="SAM" id="MobiDB-lite"/>
    </source>
</evidence>
<sequence length="262" mass="27853">MRALVVVPTYDERGTVEELVTALRALPSPPDVLVVDDASPDGTGQVADALAGADPGVSVLHRPAKGGLGPAYRAGLRWGLDRGYVALVEMDADLSHDPADVPRLLAGLDRADLVIGSRYVSGGDVRQWAAARVALSTAGNRYVRALTRLPVRDATSGFRAFRAAVLRTIAIDGLTSDGYAFQVETALRAWRAGFVLHEVPITFVERREGASKLSRRVVAEAAWRVPAWGLAAPLGSRPRRAHPASVVRQDPDAASPSAPSTR</sequence>
<dbReference type="PANTHER" id="PTHR43398:SF1">
    <property type="entry name" value="DOLICHOL-PHOSPHATE MANNOSYLTRANSFERASE SUBUNIT 1"/>
    <property type="match status" value="1"/>
</dbReference>